<evidence type="ECO:0000256" key="1">
    <source>
        <dbReference type="ARBA" id="ARBA00004651"/>
    </source>
</evidence>
<reference evidence="10 11" key="1">
    <citation type="journal article" date="2016" name="Nat. Commun.">
        <title>Thousands of microbial genomes shed light on interconnected biogeochemical processes in an aquifer system.</title>
        <authorList>
            <person name="Anantharaman K."/>
            <person name="Brown C.T."/>
            <person name="Hug L.A."/>
            <person name="Sharon I."/>
            <person name="Castelle C.J."/>
            <person name="Probst A.J."/>
            <person name="Thomas B.C."/>
            <person name="Singh A."/>
            <person name="Wilkins M.J."/>
            <person name="Karaoz U."/>
            <person name="Brodie E.L."/>
            <person name="Williams K.H."/>
            <person name="Hubbard S.S."/>
            <person name="Banfield J.F."/>
        </authorList>
    </citation>
    <scope>NUCLEOTIDE SEQUENCE [LARGE SCALE GENOMIC DNA]</scope>
</reference>
<feature type="transmembrane region" description="Helical" evidence="8">
    <location>
        <begin position="185"/>
        <end position="204"/>
    </location>
</feature>
<protein>
    <recommendedName>
        <fullName evidence="9">Glycosyltransferase RgtA/B/C/D-like domain-containing protein</fullName>
    </recommendedName>
</protein>
<feature type="transmembrane region" description="Helical" evidence="8">
    <location>
        <begin position="452"/>
        <end position="471"/>
    </location>
</feature>
<evidence type="ECO:0000313" key="11">
    <source>
        <dbReference type="Proteomes" id="UP000176420"/>
    </source>
</evidence>
<feature type="domain" description="Glycosyltransferase RgtA/B/C/D-like" evidence="9">
    <location>
        <begin position="112"/>
        <end position="247"/>
    </location>
</feature>
<organism evidence="10 11">
    <name type="scientific">Candidatus Kerfeldbacteria bacterium RIFOXYB2_FULL_38_14</name>
    <dbReference type="NCBI Taxonomy" id="1798547"/>
    <lineage>
        <taxon>Bacteria</taxon>
        <taxon>Candidatus Kerfeldiibacteriota</taxon>
    </lineage>
</organism>
<feature type="transmembrane region" description="Helical" evidence="8">
    <location>
        <begin position="350"/>
        <end position="374"/>
    </location>
</feature>
<gene>
    <name evidence="10" type="ORF">A2319_02260</name>
</gene>
<dbReference type="GO" id="GO:0016763">
    <property type="term" value="F:pentosyltransferase activity"/>
    <property type="evidence" value="ECO:0007669"/>
    <property type="project" value="TreeGrafter"/>
</dbReference>
<evidence type="ECO:0000259" key="9">
    <source>
        <dbReference type="Pfam" id="PF13231"/>
    </source>
</evidence>
<evidence type="ECO:0000256" key="3">
    <source>
        <dbReference type="ARBA" id="ARBA00022676"/>
    </source>
</evidence>
<evidence type="ECO:0000256" key="5">
    <source>
        <dbReference type="ARBA" id="ARBA00022692"/>
    </source>
</evidence>
<proteinExistence type="predicted"/>
<sequence length="604" mass="68193">MLKSISYAQATIFVILILLIMGVAGVWNAHGDSLTADEIAHIPAAYAITALHDYRLNPEHPPLIKMLSGIPLYFLKPNFNNAWKEGKNSQSAVGEIMLWKSANNPDQILFWARLPIVILAAFFGLAVYKWATVVGGRAAGLVAITLYALSPNIIAHSHLVTTDFGLTAGTTLCLYFLLRCIHKPTWWRAVVVGAVYGLTLLTKFSAIELIPFFGLVLIYIVIAHVPFKLKIHKKILSTAQSIVLVITLILFTSLIVVWTGCMVASYRTPQAVVEQMINTAPFDDKGLGIFSKQHSQELLRKTATHTLTRPLALYTLGVTKVFARVKNGSTVFFLGTEHQHGLWYYYPLSFLIKTPLSVLILCLFSLVYCLYLWFHRAKNTPLQKTIMRFLDETIIIAALMWLIGVGISSNLNIGLRHLLPIYPLLFILLGVSSTRFFRLLLNRSGLWQRRMIFLLILALFIYQIITLITHLPHTLSYVNEAVGAHRAYAITVDSNLDWGQSLKYLVKFVNDRQIRHIKLDLFGVSPQEAQYYLGKKQETWRSKNGYTTGWLAISVTYYQSNSYYPSTSKSDATYDWLRAYRPVALIGGSILVFYIEPQSDTVDY</sequence>
<dbReference type="PANTHER" id="PTHR33908:SF11">
    <property type="entry name" value="MEMBRANE PROTEIN"/>
    <property type="match status" value="1"/>
</dbReference>
<evidence type="ECO:0000313" key="10">
    <source>
        <dbReference type="EMBL" id="OGY88024.1"/>
    </source>
</evidence>
<evidence type="ECO:0000256" key="2">
    <source>
        <dbReference type="ARBA" id="ARBA00022475"/>
    </source>
</evidence>
<feature type="transmembrane region" description="Helical" evidence="8">
    <location>
        <begin position="135"/>
        <end position="154"/>
    </location>
</feature>
<dbReference type="Proteomes" id="UP000176420">
    <property type="component" value="Unassembled WGS sequence"/>
</dbReference>
<accession>A0A1G2BFU9</accession>
<feature type="transmembrane region" description="Helical" evidence="8">
    <location>
        <begin position="421"/>
        <end position="440"/>
    </location>
</feature>
<feature type="transmembrane region" description="Helical" evidence="8">
    <location>
        <begin position="241"/>
        <end position="266"/>
    </location>
</feature>
<feature type="transmembrane region" description="Helical" evidence="8">
    <location>
        <begin position="7"/>
        <end position="27"/>
    </location>
</feature>
<feature type="transmembrane region" description="Helical" evidence="8">
    <location>
        <begin position="210"/>
        <end position="229"/>
    </location>
</feature>
<keyword evidence="6 8" id="KW-1133">Transmembrane helix</keyword>
<dbReference type="GO" id="GO:0005886">
    <property type="term" value="C:plasma membrane"/>
    <property type="evidence" value="ECO:0007669"/>
    <property type="project" value="UniProtKB-SubCell"/>
</dbReference>
<evidence type="ECO:0000256" key="7">
    <source>
        <dbReference type="ARBA" id="ARBA00023136"/>
    </source>
</evidence>
<feature type="transmembrane region" description="Helical" evidence="8">
    <location>
        <begin position="394"/>
        <end position="415"/>
    </location>
</feature>
<keyword evidence="2" id="KW-1003">Cell membrane</keyword>
<evidence type="ECO:0000256" key="6">
    <source>
        <dbReference type="ARBA" id="ARBA00022989"/>
    </source>
</evidence>
<dbReference type="EMBL" id="MHKI01000005">
    <property type="protein sequence ID" value="OGY88024.1"/>
    <property type="molecule type" value="Genomic_DNA"/>
</dbReference>
<keyword evidence="4" id="KW-0808">Transferase</keyword>
<name>A0A1G2BFU9_9BACT</name>
<dbReference type="PANTHER" id="PTHR33908">
    <property type="entry name" value="MANNOSYLTRANSFERASE YKCB-RELATED"/>
    <property type="match status" value="1"/>
</dbReference>
<dbReference type="InterPro" id="IPR038731">
    <property type="entry name" value="RgtA/B/C-like"/>
</dbReference>
<evidence type="ECO:0000256" key="8">
    <source>
        <dbReference type="SAM" id="Phobius"/>
    </source>
</evidence>
<feature type="transmembrane region" description="Helical" evidence="8">
    <location>
        <begin position="160"/>
        <end position="178"/>
    </location>
</feature>
<keyword evidence="7 8" id="KW-0472">Membrane</keyword>
<comment type="caution">
    <text evidence="10">The sequence shown here is derived from an EMBL/GenBank/DDBJ whole genome shotgun (WGS) entry which is preliminary data.</text>
</comment>
<evidence type="ECO:0000256" key="4">
    <source>
        <dbReference type="ARBA" id="ARBA00022679"/>
    </source>
</evidence>
<feature type="transmembrane region" description="Helical" evidence="8">
    <location>
        <begin position="108"/>
        <end position="128"/>
    </location>
</feature>
<dbReference type="Pfam" id="PF13231">
    <property type="entry name" value="PMT_2"/>
    <property type="match status" value="1"/>
</dbReference>
<dbReference type="AlphaFoldDB" id="A0A1G2BFU9"/>
<dbReference type="GO" id="GO:0009103">
    <property type="term" value="P:lipopolysaccharide biosynthetic process"/>
    <property type="evidence" value="ECO:0007669"/>
    <property type="project" value="UniProtKB-ARBA"/>
</dbReference>
<keyword evidence="5 8" id="KW-0812">Transmembrane</keyword>
<dbReference type="InterPro" id="IPR050297">
    <property type="entry name" value="LipidA_mod_glycosyltrf_83"/>
</dbReference>
<comment type="subcellular location">
    <subcellularLocation>
        <location evidence="1">Cell membrane</location>
        <topology evidence="1">Multi-pass membrane protein</topology>
    </subcellularLocation>
</comment>
<keyword evidence="3" id="KW-0328">Glycosyltransferase</keyword>